<organism evidence="2 3">
    <name type="scientific">Lautropia dentalis</name>
    <dbReference type="NCBI Taxonomy" id="2490857"/>
    <lineage>
        <taxon>Bacteria</taxon>
        <taxon>Pseudomonadati</taxon>
        <taxon>Pseudomonadota</taxon>
        <taxon>Betaproteobacteria</taxon>
        <taxon>Burkholderiales</taxon>
        <taxon>Burkholderiaceae</taxon>
        <taxon>Lautropia</taxon>
    </lineage>
</organism>
<accession>A0A426FPC0</accession>
<dbReference type="PANTHER" id="PTHR35586">
    <property type="entry name" value="SLL1691 PROTEIN"/>
    <property type="match status" value="1"/>
</dbReference>
<keyword evidence="3" id="KW-1185">Reference proteome</keyword>
<evidence type="ECO:0000313" key="3">
    <source>
        <dbReference type="Proteomes" id="UP000270261"/>
    </source>
</evidence>
<evidence type="ECO:0008006" key="4">
    <source>
        <dbReference type="Google" id="ProtNLM"/>
    </source>
</evidence>
<feature type="compositionally biased region" description="Pro residues" evidence="1">
    <location>
        <begin position="29"/>
        <end position="39"/>
    </location>
</feature>
<dbReference type="PANTHER" id="PTHR35586:SF1">
    <property type="entry name" value="SLL1691 PROTEIN"/>
    <property type="match status" value="1"/>
</dbReference>
<proteinExistence type="predicted"/>
<dbReference type="Proteomes" id="UP000270261">
    <property type="component" value="Unassembled WGS sequence"/>
</dbReference>
<dbReference type="RefSeq" id="WP_125096738.1">
    <property type="nucleotide sequence ID" value="NZ_RRUE01000002.1"/>
</dbReference>
<dbReference type="AlphaFoldDB" id="A0A426FPC0"/>
<evidence type="ECO:0000313" key="2">
    <source>
        <dbReference type="EMBL" id="RRN44546.1"/>
    </source>
</evidence>
<sequence length="382" mass="44346">MSPHADPRRRPRQPHPGSGPGSSTSHPPQASPGSPPRPGLPRSLARRVYRRRYRPAPRTSHDQNFKDLILDYPQAALAFFAAEEGITLYDEIDITFIRQEPPRRRLRDRALILDTPMRVHWRNGEREDAIFLFEEESVTRHFNIARMNRYTATVIHTQKTCHVYPVGIFLRRGTIEERLIVEGRHRRYQDFTFLPCRLAEMQAADFADSPNIVARITSVCMARPADSPSRVRVYGQAVKGLLTLERNPDLRQKYLDFIETYLTLTAEEWRLYEQLYPTENRKMGAFTQRWLEQGRQEGIRQGVQQGILQGRESGLKEGREEGIQLGAEHTQRRVLTKLLVSRFGPLDTATERRLQQASLEQMDHWTDQALTVQTLNEVFRLQ</sequence>
<feature type="region of interest" description="Disordered" evidence="1">
    <location>
        <begin position="1"/>
        <end position="43"/>
    </location>
</feature>
<reference evidence="2 3" key="1">
    <citation type="submission" date="2018-11" db="EMBL/GenBank/DDBJ databases">
        <title>Genome sequencing of Lautropia sp. KCOM 2505 (= ChDC F240).</title>
        <authorList>
            <person name="Kook J.-K."/>
            <person name="Park S.-N."/>
            <person name="Lim Y.K."/>
        </authorList>
    </citation>
    <scope>NUCLEOTIDE SEQUENCE [LARGE SCALE GENOMIC DNA]</scope>
    <source>
        <strain evidence="2 3">KCOM 2505</strain>
    </source>
</reference>
<dbReference type="OrthoDB" id="932587at2"/>
<gene>
    <name evidence="2" type="ORF">EHV23_14795</name>
</gene>
<name>A0A426FPC0_9BURK</name>
<evidence type="ECO:0000256" key="1">
    <source>
        <dbReference type="SAM" id="MobiDB-lite"/>
    </source>
</evidence>
<protein>
    <recommendedName>
        <fullName evidence="4">DUF4351 domain-containing protein</fullName>
    </recommendedName>
</protein>
<dbReference type="EMBL" id="RRUE01000002">
    <property type="protein sequence ID" value="RRN44546.1"/>
    <property type="molecule type" value="Genomic_DNA"/>
</dbReference>
<comment type="caution">
    <text evidence="2">The sequence shown here is derived from an EMBL/GenBank/DDBJ whole genome shotgun (WGS) entry which is preliminary data.</text>
</comment>